<dbReference type="OrthoDB" id="1467836at2"/>
<name>A0A4Q7VJ78_9BACT</name>
<reference evidence="1 2" key="1">
    <citation type="submission" date="2019-02" db="EMBL/GenBank/DDBJ databases">
        <title>Genomic Encyclopedia of Type Strains, Phase IV (KMG-IV): sequencing the most valuable type-strain genomes for metagenomic binning, comparative biology and taxonomic classification.</title>
        <authorList>
            <person name="Goeker M."/>
        </authorList>
    </citation>
    <scope>NUCLEOTIDE SEQUENCE [LARGE SCALE GENOMIC DNA]</scope>
    <source>
        <strain evidence="1 2">DSM 28825</strain>
    </source>
</reference>
<sequence length="94" mass="10423">MTENRFDDLFGEADAAFDETYQKELGELKGMTKDEIDALCPDTTVEETYLALIALVEEASKQNLSQAQLIGRIKDLGDIAIKLAKKIPSFAKLL</sequence>
<dbReference type="Proteomes" id="UP000293562">
    <property type="component" value="Unassembled WGS sequence"/>
</dbReference>
<gene>
    <name evidence="1" type="ORF">EV201_0669</name>
</gene>
<proteinExistence type="predicted"/>
<organism evidence="1 2">
    <name type="scientific">Ancylomarina subtilis</name>
    <dbReference type="NCBI Taxonomy" id="1639035"/>
    <lineage>
        <taxon>Bacteria</taxon>
        <taxon>Pseudomonadati</taxon>
        <taxon>Bacteroidota</taxon>
        <taxon>Bacteroidia</taxon>
        <taxon>Marinilabiliales</taxon>
        <taxon>Marinifilaceae</taxon>
        <taxon>Ancylomarina</taxon>
    </lineage>
</organism>
<dbReference type="AlphaFoldDB" id="A0A4Q7VJ78"/>
<evidence type="ECO:0000313" key="1">
    <source>
        <dbReference type="EMBL" id="RZT96038.1"/>
    </source>
</evidence>
<evidence type="ECO:0000313" key="2">
    <source>
        <dbReference type="Proteomes" id="UP000293562"/>
    </source>
</evidence>
<keyword evidence="2" id="KW-1185">Reference proteome</keyword>
<dbReference type="EMBL" id="SHKN01000001">
    <property type="protein sequence ID" value="RZT96038.1"/>
    <property type="molecule type" value="Genomic_DNA"/>
</dbReference>
<accession>A0A4Q7VJ78</accession>
<protein>
    <submittedName>
        <fullName evidence="1">Uncharacterized protein</fullName>
    </submittedName>
</protein>
<dbReference type="RefSeq" id="WP_130305952.1">
    <property type="nucleotide sequence ID" value="NZ_SHKN01000001.1"/>
</dbReference>
<comment type="caution">
    <text evidence="1">The sequence shown here is derived from an EMBL/GenBank/DDBJ whole genome shotgun (WGS) entry which is preliminary data.</text>
</comment>